<gene>
    <name evidence="3" type="ORF">HK099_000871</name>
</gene>
<evidence type="ECO:0000313" key="4">
    <source>
        <dbReference type="Proteomes" id="UP001211065"/>
    </source>
</evidence>
<dbReference type="AlphaFoldDB" id="A0AAD5XSF3"/>
<name>A0AAD5XSF3_9FUNG</name>
<proteinExistence type="inferred from homology"/>
<evidence type="ECO:0000256" key="1">
    <source>
        <dbReference type="ARBA" id="ARBA00022801"/>
    </source>
</evidence>
<organism evidence="3 4">
    <name type="scientific">Clydaea vesicula</name>
    <dbReference type="NCBI Taxonomy" id="447962"/>
    <lineage>
        <taxon>Eukaryota</taxon>
        <taxon>Fungi</taxon>
        <taxon>Fungi incertae sedis</taxon>
        <taxon>Chytridiomycota</taxon>
        <taxon>Chytridiomycota incertae sedis</taxon>
        <taxon>Chytridiomycetes</taxon>
        <taxon>Lobulomycetales</taxon>
        <taxon>Lobulomycetaceae</taxon>
        <taxon>Clydaea</taxon>
    </lineage>
</organism>
<feature type="non-terminal residue" evidence="3">
    <location>
        <position position="407"/>
    </location>
</feature>
<dbReference type="EMBL" id="JADGJW010001218">
    <property type="protein sequence ID" value="KAJ3205283.1"/>
    <property type="molecule type" value="Genomic_DNA"/>
</dbReference>
<comment type="similarity">
    <text evidence="2">Belongs to the glycosyl hydrolase 88 family.</text>
</comment>
<dbReference type="Proteomes" id="UP001211065">
    <property type="component" value="Unassembled WGS sequence"/>
</dbReference>
<dbReference type="SUPFAM" id="SSF48208">
    <property type="entry name" value="Six-hairpin glycosidases"/>
    <property type="match status" value="1"/>
</dbReference>
<dbReference type="GO" id="GO:0052757">
    <property type="term" value="F:chondroitin hydrolase activity"/>
    <property type="evidence" value="ECO:0007669"/>
    <property type="project" value="TreeGrafter"/>
</dbReference>
<keyword evidence="1" id="KW-0378">Hydrolase</keyword>
<dbReference type="InterPro" id="IPR012341">
    <property type="entry name" value="6hp_glycosidase-like_sf"/>
</dbReference>
<reference evidence="3" key="1">
    <citation type="submission" date="2020-05" db="EMBL/GenBank/DDBJ databases">
        <title>Phylogenomic resolution of chytrid fungi.</title>
        <authorList>
            <person name="Stajich J.E."/>
            <person name="Amses K."/>
            <person name="Simmons R."/>
            <person name="Seto K."/>
            <person name="Myers J."/>
            <person name="Bonds A."/>
            <person name="Quandt C.A."/>
            <person name="Barry K."/>
            <person name="Liu P."/>
            <person name="Grigoriev I."/>
            <person name="Longcore J.E."/>
            <person name="James T.Y."/>
        </authorList>
    </citation>
    <scope>NUCLEOTIDE SEQUENCE</scope>
    <source>
        <strain evidence="3">JEL0476</strain>
    </source>
</reference>
<dbReference type="GO" id="GO:0000272">
    <property type="term" value="P:polysaccharide catabolic process"/>
    <property type="evidence" value="ECO:0007669"/>
    <property type="project" value="TreeGrafter"/>
</dbReference>
<dbReference type="PANTHER" id="PTHR36845">
    <property type="entry name" value="HYDROLASE, PUTATIVE (AFU_ORTHOLOGUE AFUA_7G05090)-RELATED"/>
    <property type="match status" value="1"/>
</dbReference>
<evidence type="ECO:0008006" key="5">
    <source>
        <dbReference type="Google" id="ProtNLM"/>
    </source>
</evidence>
<dbReference type="PANTHER" id="PTHR36845:SF1">
    <property type="entry name" value="HYDROLASE, PUTATIVE (AFU_ORTHOLOGUE AFUA_7G05090)-RELATED"/>
    <property type="match status" value="1"/>
</dbReference>
<comment type="caution">
    <text evidence="3">The sequence shown here is derived from an EMBL/GenBank/DDBJ whole genome shotgun (WGS) entry which is preliminary data.</text>
</comment>
<evidence type="ECO:0000313" key="3">
    <source>
        <dbReference type="EMBL" id="KAJ3205283.1"/>
    </source>
</evidence>
<accession>A0AAD5XSF3</accession>
<dbReference type="InterPro" id="IPR052369">
    <property type="entry name" value="UG_Glycosaminoglycan_Hydrolase"/>
</dbReference>
<dbReference type="InterPro" id="IPR008928">
    <property type="entry name" value="6-hairpin_glycosidase_sf"/>
</dbReference>
<protein>
    <recommendedName>
        <fullName evidence="5">Glycoside hydrolase family 88 protein</fullName>
    </recommendedName>
</protein>
<evidence type="ECO:0000256" key="2">
    <source>
        <dbReference type="ARBA" id="ARBA00038358"/>
    </source>
</evidence>
<sequence length="407" mass="46078">AKEKYINSPPTNDSFPHYTVDNTVNSVTITSWEMVGSETWIVGFLPGNYWELYKFTKDSEFKTRAIKTQEKIKFRQNTTNSHDIGFVFMHSYKKALDDELTSGNNTEIVNEYTNVLLTAAASLASRFQPTVGAIRSWDNKLTTDENNMMNLDLLFYASQLPGGQKEWFDIATSHAFTTMKHLIRPNYSTYHLVIFDSTKKGSVIKNMTWQGYSDSSTWSRGQAWGVYGFLKAYQYTKNRDFLETSINLANYFISRLSNNSFVAKWDFDAPGSGADFSLQDSSATAILNTALIDLVEELTALADTRAQKFEETYRHVYSYLEIKKTDYFDPKKPSLMLHGTSNGPKNLKNQGLIYGDMYLLEGLNKIVTQTVQTSTIYVAETTSKVANSGVLISAKIFAVSLITFLFC</sequence>
<dbReference type="Gene3D" id="1.50.10.10">
    <property type="match status" value="1"/>
</dbReference>
<keyword evidence="4" id="KW-1185">Reference proteome</keyword>